<dbReference type="Proteomes" id="UP000186336">
    <property type="component" value="Chromosome"/>
</dbReference>
<name>A0A1P8MTT9_9RHOB</name>
<keyword evidence="3" id="KW-1185">Reference proteome</keyword>
<dbReference type="OrthoDB" id="5243302at2"/>
<accession>A0A1P8MTT9</accession>
<dbReference type="RefSeq" id="WP_076627369.1">
    <property type="nucleotide sequence ID" value="NZ_CP019312.1"/>
</dbReference>
<dbReference type="AlphaFoldDB" id="A0A1P8MTT9"/>
<dbReference type="PANTHER" id="PTHR46142:SF3">
    <property type="entry name" value="F18B13.24 PROTEIN"/>
    <property type="match status" value="1"/>
</dbReference>
<evidence type="ECO:0000259" key="1">
    <source>
        <dbReference type="PROSITE" id="PS51819"/>
    </source>
</evidence>
<dbReference type="PANTHER" id="PTHR46142">
    <property type="match status" value="1"/>
</dbReference>
<dbReference type="KEGG" id="tom:BWR18_07295"/>
<sequence>MAITRLDHVNLRTTRLAEMVHWYGDILGLRAGDRPNFTMDGAWLYAGDVAAVHLVAVEEDGAVGSETALKLEHFAFRAQGDADAFQERLHARGVSFRRSVVDAMNLVAFNIWDPDGNHIHVDFVTD</sequence>
<gene>
    <name evidence="2" type="ORF">BWR18_07295</name>
</gene>
<dbReference type="InterPro" id="IPR004360">
    <property type="entry name" value="Glyas_Fos-R_dOase_dom"/>
</dbReference>
<evidence type="ECO:0000313" key="2">
    <source>
        <dbReference type="EMBL" id="APX11507.1"/>
    </source>
</evidence>
<protein>
    <submittedName>
        <fullName evidence="2">Glyoxalase</fullName>
    </submittedName>
</protein>
<dbReference type="InterPro" id="IPR029068">
    <property type="entry name" value="Glyas_Bleomycin-R_OHBP_Dase"/>
</dbReference>
<dbReference type="EMBL" id="CP019312">
    <property type="protein sequence ID" value="APX11507.1"/>
    <property type="molecule type" value="Genomic_DNA"/>
</dbReference>
<dbReference type="PROSITE" id="PS51819">
    <property type="entry name" value="VOC"/>
    <property type="match status" value="1"/>
</dbReference>
<dbReference type="SUPFAM" id="SSF54593">
    <property type="entry name" value="Glyoxalase/Bleomycin resistance protein/Dihydroxybiphenyl dioxygenase"/>
    <property type="match status" value="1"/>
</dbReference>
<dbReference type="STRING" id="299262.BWR18_07295"/>
<dbReference type="InterPro" id="IPR037523">
    <property type="entry name" value="VOC_core"/>
</dbReference>
<evidence type="ECO:0000313" key="3">
    <source>
        <dbReference type="Proteomes" id="UP000186336"/>
    </source>
</evidence>
<reference evidence="2 3" key="1">
    <citation type="submission" date="2017-01" db="EMBL/GenBank/DDBJ databases">
        <title>Complete genome of Tateyamaria omphalii DOK1-4 isolated from seawater in Dokdo.</title>
        <authorList>
            <person name="Kim J.H."/>
            <person name="Chi W.-J."/>
        </authorList>
    </citation>
    <scope>NUCLEOTIDE SEQUENCE [LARGE SCALE GENOMIC DNA]</scope>
    <source>
        <strain evidence="2 3">DOK1-4</strain>
    </source>
</reference>
<proteinExistence type="predicted"/>
<feature type="domain" description="VOC" evidence="1">
    <location>
        <begin position="5"/>
        <end position="124"/>
    </location>
</feature>
<organism evidence="2 3">
    <name type="scientific">Tateyamaria omphalii</name>
    <dbReference type="NCBI Taxonomy" id="299262"/>
    <lineage>
        <taxon>Bacteria</taxon>
        <taxon>Pseudomonadati</taxon>
        <taxon>Pseudomonadota</taxon>
        <taxon>Alphaproteobacteria</taxon>
        <taxon>Rhodobacterales</taxon>
        <taxon>Roseobacteraceae</taxon>
        <taxon>Tateyamaria</taxon>
    </lineage>
</organism>
<dbReference type="Gene3D" id="3.10.180.10">
    <property type="entry name" value="2,3-Dihydroxybiphenyl 1,2-Dioxygenase, domain 1"/>
    <property type="match status" value="1"/>
</dbReference>
<dbReference type="Pfam" id="PF00903">
    <property type="entry name" value="Glyoxalase"/>
    <property type="match status" value="1"/>
</dbReference>